<reference evidence="2" key="1">
    <citation type="submission" date="2016-05" db="EMBL/GenBank/DDBJ databases">
        <authorList>
            <person name="Wang W."/>
            <person name="Zhu L."/>
        </authorList>
    </citation>
    <scope>NUCLEOTIDE SEQUENCE [LARGE SCALE GENOMIC DNA]</scope>
    <source>
        <strain evidence="2">W-2</strain>
    </source>
</reference>
<dbReference type="EMBL" id="LXMA01000012">
    <property type="protein sequence ID" value="OAT73388.1"/>
    <property type="molecule type" value="Genomic_DNA"/>
</dbReference>
<dbReference type="Proteomes" id="UP000078290">
    <property type="component" value="Unassembled WGS sequence"/>
</dbReference>
<dbReference type="InterPro" id="IPR016024">
    <property type="entry name" value="ARM-type_fold"/>
</dbReference>
<evidence type="ECO:0000313" key="1">
    <source>
        <dbReference type="EMBL" id="OAT73388.1"/>
    </source>
</evidence>
<evidence type="ECO:0000313" key="2">
    <source>
        <dbReference type="Proteomes" id="UP000078290"/>
    </source>
</evidence>
<evidence type="ECO:0008006" key="3">
    <source>
        <dbReference type="Google" id="ProtNLM"/>
    </source>
</evidence>
<name>A0A1B7KTK7_PARTM</name>
<dbReference type="SUPFAM" id="SSF48371">
    <property type="entry name" value="ARM repeat"/>
    <property type="match status" value="1"/>
</dbReference>
<comment type="caution">
    <text evidence="1">The sequence shown here is derived from an EMBL/GenBank/DDBJ whole genome shotgun (WGS) entry which is preliminary data.</text>
</comment>
<proteinExistence type="predicted"/>
<sequence length="531" mass="61101">MNRIDKTLPIFPAGDAARERFRHGQVVYGKIESIQGETEKEKLALVRVGGGVVTARLRTPLQVGKHYLFEVMAENDTIYWKIIDKEGRNHPSLPFDVDEAAQYLIRKWKLPGDAHSFLRFVLQEKIPIAKEDIGKAVQWIGQLEDKQKGWETFRYMFARRFPLTKNVFFSLLAVQNDSPLFRQLQNAEKLLASLPPERQTESLQALRRYLQDITNSPRSAYEVLVKLLESLRQPERKIAQQLLNKLGLAAMQSNISSEQLAKLQDAVKNGNLQQIKQYLQSLFPAFEEQQFLERFQTLYASYAAGSLADEEQRLFSTILTQSDHHVASSVFHVLKEALQKLGLQHEANIRLAMETKTLAEATMTSLKSLLLQALENVHEPELKEALQTLLHHVTGQQLLSQAEGPLQHIFMQIPIQLGEQRTDVAIHWQGKRQKNGKIDPDYCRIVFYFYLDKLKETVVDVRVQQRIVHVSVINDTPHLSEIANDFQPMLKERLEEHGYTLSALKIETPKQKKAPVDFVFEQRYSGVDYRI</sequence>
<dbReference type="AlphaFoldDB" id="A0A1B7KTK7"/>
<accession>A0A1B7KTK7</accession>
<dbReference type="OrthoDB" id="2351076at2"/>
<protein>
    <recommendedName>
        <fullName evidence="3">Flagellar hook-length control protein FliK</fullName>
    </recommendedName>
</protein>
<organism evidence="1 2">
    <name type="scientific">Parageobacillus thermoglucosidasius</name>
    <name type="common">Geobacillus thermoglucosidasius</name>
    <dbReference type="NCBI Taxonomy" id="1426"/>
    <lineage>
        <taxon>Bacteria</taxon>
        <taxon>Bacillati</taxon>
        <taxon>Bacillota</taxon>
        <taxon>Bacilli</taxon>
        <taxon>Bacillales</taxon>
        <taxon>Anoxybacillaceae</taxon>
        <taxon>Parageobacillus</taxon>
    </lineage>
</organism>
<dbReference type="RefSeq" id="WP_064551051.1">
    <property type="nucleotide sequence ID" value="NZ_LXMA01000012.1"/>
</dbReference>
<gene>
    <name evidence="1" type="ORF">A7K69_05230</name>
</gene>